<proteinExistence type="predicted"/>
<keyword evidence="3" id="KW-1185">Reference proteome</keyword>
<dbReference type="OrthoDB" id="5372935at2759"/>
<protein>
    <recommendedName>
        <fullName evidence="4">F-box domain-containing protein</fullName>
    </recommendedName>
</protein>
<feature type="compositionally biased region" description="Low complexity" evidence="1">
    <location>
        <begin position="8"/>
        <end position="27"/>
    </location>
</feature>
<accession>A0A6G1L332</accession>
<dbReference type="EMBL" id="ML995865">
    <property type="protein sequence ID" value="KAF2766838.1"/>
    <property type="molecule type" value="Genomic_DNA"/>
</dbReference>
<evidence type="ECO:0000313" key="3">
    <source>
        <dbReference type="Proteomes" id="UP000799436"/>
    </source>
</evidence>
<feature type="region of interest" description="Disordered" evidence="1">
    <location>
        <begin position="1"/>
        <end position="37"/>
    </location>
</feature>
<evidence type="ECO:0008006" key="4">
    <source>
        <dbReference type="Google" id="ProtNLM"/>
    </source>
</evidence>
<organism evidence="2 3">
    <name type="scientific">Teratosphaeria nubilosa</name>
    <dbReference type="NCBI Taxonomy" id="161662"/>
    <lineage>
        <taxon>Eukaryota</taxon>
        <taxon>Fungi</taxon>
        <taxon>Dikarya</taxon>
        <taxon>Ascomycota</taxon>
        <taxon>Pezizomycotina</taxon>
        <taxon>Dothideomycetes</taxon>
        <taxon>Dothideomycetidae</taxon>
        <taxon>Mycosphaerellales</taxon>
        <taxon>Teratosphaeriaceae</taxon>
        <taxon>Teratosphaeria</taxon>
    </lineage>
</organism>
<reference evidence="2" key="1">
    <citation type="journal article" date="2020" name="Stud. Mycol.">
        <title>101 Dothideomycetes genomes: a test case for predicting lifestyles and emergence of pathogens.</title>
        <authorList>
            <person name="Haridas S."/>
            <person name="Albert R."/>
            <person name="Binder M."/>
            <person name="Bloem J."/>
            <person name="Labutti K."/>
            <person name="Salamov A."/>
            <person name="Andreopoulos B."/>
            <person name="Baker S."/>
            <person name="Barry K."/>
            <person name="Bills G."/>
            <person name="Bluhm B."/>
            <person name="Cannon C."/>
            <person name="Castanera R."/>
            <person name="Culley D."/>
            <person name="Daum C."/>
            <person name="Ezra D."/>
            <person name="Gonzalez J."/>
            <person name="Henrissat B."/>
            <person name="Kuo A."/>
            <person name="Liang C."/>
            <person name="Lipzen A."/>
            <person name="Lutzoni F."/>
            <person name="Magnuson J."/>
            <person name="Mondo S."/>
            <person name="Nolan M."/>
            <person name="Ohm R."/>
            <person name="Pangilinan J."/>
            <person name="Park H.-J."/>
            <person name="Ramirez L."/>
            <person name="Alfaro M."/>
            <person name="Sun H."/>
            <person name="Tritt A."/>
            <person name="Yoshinaga Y."/>
            <person name="Zwiers L.-H."/>
            <person name="Turgeon B."/>
            <person name="Goodwin S."/>
            <person name="Spatafora J."/>
            <person name="Crous P."/>
            <person name="Grigoriev I."/>
        </authorList>
    </citation>
    <scope>NUCLEOTIDE SEQUENCE</scope>
    <source>
        <strain evidence="2">CBS 116005</strain>
    </source>
</reference>
<sequence>MAGRSKNKASAATSLSTSAANSTVSSAYPSRASSPKPVRQPFRLFDLPAELRIRIYEEVLLVGKALDLDPLNYRTILPRLSLFLVSKRMHEEAYNVFYQQPIRLFPYHGRFFHTKNPLLMRLPPLYRSAITTMELRFGPGWSAPPRSQFTLNNPSLGLQDCTSLRTLKIFVECDPSDGVFAGFRGKGATEETYKFFCLDLLQGIVEQVPSLESVEIDAYSAVKKDAPLVMALERRIKQENLILAWGPLRGWQKGSDEPGEIGLERAMAGMGLGESKTQRLVEVHA</sequence>
<gene>
    <name evidence="2" type="ORF">EJ03DRAFT_277383</name>
</gene>
<evidence type="ECO:0000313" key="2">
    <source>
        <dbReference type="EMBL" id="KAF2766838.1"/>
    </source>
</evidence>
<dbReference type="AlphaFoldDB" id="A0A6G1L332"/>
<dbReference type="Proteomes" id="UP000799436">
    <property type="component" value="Unassembled WGS sequence"/>
</dbReference>
<dbReference type="PANTHER" id="PTHR42085">
    <property type="entry name" value="F-BOX DOMAIN-CONTAINING PROTEIN"/>
    <property type="match status" value="1"/>
</dbReference>
<name>A0A6G1L332_9PEZI</name>
<dbReference type="PANTHER" id="PTHR42085:SF2">
    <property type="entry name" value="F-BOX DOMAIN-CONTAINING PROTEIN"/>
    <property type="match status" value="1"/>
</dbReference>
<dbReference type="InterPro" id="IPR038883">
    <property type="entry name" value="AN11006-like"/>
</dbReference>
<evidence type="ECO:0000256" key="1">
    <source>
        <dbReference type="SAM" id="MobiDB-lite"/>
    </source>
</evidence>